<dbReference type="EMBL" id="FNPE01000003">
    <property type="protein sequence ID" value="SDY21421.1"/>
    <property type="molecule type" value="Genomic_DNA"/>
</dbReference>
<gene>
    <name evidence="2" type="ORF">SAMN05421547_103131</name>
</gene>
<name>A0A1H3I146_9BURK</name>
<evidence type="ECO:0000256" key="1">
    <source>
        <dbReference type="SAM" id="Phobius"/>
    </source>
</evidence>
<proteinExistence type="predicted"/>
<keyword evidence="1" id="KW-1133">Transmembrane helix</keyword>
<evidence type="ECO:0000313" key="2">
    <source>
        <dbReference type="EMBL" id="SDY21421.1"/>
    </source>
</evidence>
<dbReference type="AlphaFoldDB" id="A0A1H3I146"/>
<sequence length="226" mass="24881">MVASQITSLSPRLPQTWRSVIIIALAALLIAASWRGVSDTQEDPRGWNNTEIARFILETVNSSLSIGQWKPGDTVTICQAGSSRCILVAYINPMSHDAWAKAKNVDSRNQPPDVSLWERLIKWILGRGGMPPTGSLETLIADWGEVPPGTVTVEPLRPDDTLTKCTGCHGSDWQQIAQRPTWEPLRRVEASGWLALIGAAAMSVDARLGWSKDDWQLVRRLSGDMT</sequence>
<keyword evidence="1" id="KW-0812">Transmembrane</keyword>
<accession>A0A1H3I146</accession>
<evidence type="ECO:0000313" key="3">
    <source>
        <dbReference type="Proteomes" id="UP000183417"/>
    </source>
</evidence>
<feature type="transmembrane region" description="Helical" evidence="1">
    <location>
        <begin position="20"/>
        <end position="37"/>
    </location>
</feature>
<protein>
    <submittedName>
        <fullName evidence="2">Uncharacterized protein</fullName>
    </submittedName>
</protein>
<organism evidence="2 3">
    <name type="scientific">Delftia lacustris</name>
    <dbReference type="NCBI Taxonomy" id="558537"/>
    <lineage>
        <taxon>Bacteria</taxon>
        <taxon>Pseudomonadati</taxon>
        <taxon>Pseudomonadota</taxon>
        <taxon>Betaproteobacteria</taxon>
        <taxon>Burkholderiales</taxon>
        <taxon>Comamonadaceae</taxon>
        <taxon>Delftia</taxon>
    </lineage>
</organism>
<keyword evidence="1" id="KW-0472">Membrane</keyword>
<reference evidence="2 3" key="1">
    <citation type="submission" date="2016-10" db="EMBL/GenBank/DDBJ databases">
        <authorList>
            <person name="de Groot N.N."/>
        </authorList>
    </citation>
    <scope>NUCLEOTIDE SEQUENCE [LARGE SCALE GENOMIC DNA]</scope>
    <source>
        <strain evidence="2 3">LMG 24775</strain>
    </source>
</reference>
<dbReference type="Proteomes" id="UP000183417">
    <property type="component" value="Unassembled WGS sequence"/>
</dbReference>